<comment type="caution">
    <text evidence="1">The sequence shown here is derived from an EMBL/GenBank/DDBJ whole genome shotgun (WGS) entry which is preliminary data.</text>
</comment>
<gene>
    <name evidence="1" type="ORF">ANME2D_01910</name>
</gene>
<dbReference type="Proteomes" id="UP000027153">
    <property type="component" value="Unassembled WGS sequence"/>
</dbReference>
<protein>
    <submittedName>
        <fullName evidence="1">Uncharacterized protein</fullName>
    </submittedName>
</protein>
<dbReference type="AlphaFoldDB" id="A0A062V926"/>
<evidence type="ECO:0000313" key="2">
    <source>
        <dbReference type="Proteomes" id="UP000027153"/>
    </source>
</evidence>
<proteinExistence type="predicted"/>
<dbReference type="RefSeq" id="WP_048090861.1">
    <property type="nucleotide sequence ID" value="NZ_JMIY01000004.1"/>
</dbReference>
<dbReference type="EMBL" id="JMIY01000004">
    <property type="protein sequence ID" value="KCZ71855.1"/>
    <property type="molecule type" value="Genomic_DNA"/>
</dbReference>
<reference evidence="1 2" key="1">
    <citation type="journal article" date="2013" name="Nature">
        <title>Anaerobic oxidation of methane coupled to nitrate reduction in a novel archaeal lineage.</title>
        <authorList>
            <person name="Haroon M.F."/>
            <person name="Hu S."/>
            <person name="Shi Y."/>
            <person name="Imelfort M."/>
            <person name="Keller J."/>
            <person name="Hugenholtz P."/>
            <person name="Yuan Z."/>
            <person name="Tyson G.W."/>
        </authorList>
    </citation>
    <scope>NUCLEOTIDE SEQUENCE [LARGE SCALE GENOMIC DNA]</scope>
    <source>
        <strain evidence="1 2">ANME-2d</strain>
    </source>
</reference>
<accession>A0A062V926</accession>
<keyword evidence="2" id="KW-1185">Reference proteome</keyword>
<organism evidence="1 2">
    <name type="scientific">Candidatus Methanoperedens nitratireducens</name>
    <dbReference type="NCBI Taxonomy" id="1392998"/>
    <lineage>
        <taxon>Archaea</taxon>
        <taxon>Methanobacteriati</taxon>
        <taxon>Methanobacteriota</taxon>
        <taxon>Stenosarchaea group</taxon>
        <taxon>Methanomicrobia</taxon>
        <taxon>Methanosarcinales</taxon>
        <taxon>ANME-2 cluster</taxon>
        <taxon>Candidatus Methanoperedentaceae</taxon>
        <taxon>Candidatus Methanoperedens</taxon>
    </lineage>
</organism>
<evidence type="ECO:0000313" key="1">
    <source>
        <dbReference type="EMBL" id="KCZ71855.1"/>
    </source>
</evidence>
<sequence>MEDISAGQTWKKDIDDRLAQPCLQRRQRICTALIQTRHNKSAQSVSSFSAAPDINYLWFIKINYLIFASWYEKTDQLQPVKASKQSNNLKIEDSAVIIN</sequence>
<name>A0A062V926_9EURY</name>